<dbReference type="InterPro" id="IPR036188">
    <property type="entry name" value="FAD/NAD-bd_sf"/>
</dbReference>
<dbReference type="Gene3D" id="3.40.50.720">
    <property type="entry name" value="NAD(P)-binding Rossmann-like Domain"/>
    <property type="match status" value="1"/>
</dbReference>
<gene>
    <name evidence="12" type="ordered locus">PTH_0267</name>
</gene>
<dbReference type="PRINTS" id="PR00368">
    <property type="entry name" value="FADPNR"/>
</dbReference>
<evidence type="ECO:0000256" key="2">
    <source>
        <dbReference type="ARBA" id="ARBA00001966"/>
    </source>
</evidence>
<keyword evidence="4" id="KW-0285">Flavoprotein</keyword>
<feature type="domain" description="FAD/NAD(P)-binding" evidence="11">
    <location>
        <begin position="381"/>
        <end position="608"/>
    </location>
</feature>
<dbReference type="KEGG" id="pth:PTH_0267"/>
<dbReference type="Proteomes" id="UP000006556">
    <property type="component" value="Chromosome"/>
</dbReference>
<dbReference type="InterPro" id="IPR023753">
    <property type="entry name" value="FAD/NAD-binding_dom"/>
</dbReference>
<dbReference type="AlphaFoldDB" id="A5D5M6"/>
<dbReference type="PANTHER" id="PTHR42917">
    <property type="entry name" value="2,4-DIENOYL-COA REDUCTASE"/>
    <property type="match status" value="1"/>
</dbReference>
<dbReference type="SUPFAM" id="SSF51395">
    <property type="entry name" value="FMN-linked oxidoreductases"/>
    <property type="match status" value="1"/>
</dbReference>
<reference evidence="13" key="1">
    <citation type="journal article" date="2008" name="Genome Res.">
        <title>The genome of Pelotomaculum thermopropionicum reveals niche-associated evolution in anaerobic microbiota.</title>
        <authorList>
            <person name="Kosaka T."/>
            <person name="Kato S."/>
            <person name="Shimoyama T."/>
            <person name="Ishii S."/>
            <person name="Abe T."/>
            <person name="Watanabe K."/>
        </authorList>
    </citation>
    <scope>NUCLEOTIDE SEQUENCE [LARGE SCALE GENOMIC DNA]</scope>
    <source>
        <strain evidence="13">DSM 13744 / JCM 10971 / SI</strain>
    </source>
</reference>
<dbReference type="GO" id="GO:0051536">
    <property type="term" value="F:iron-sulfur cluster binding"/>
    <property type="evidence" value="ECO:0007669"/>
    <property type="project" value="UniProtKB-KW"/>
</dbReference>
<dbReference type="EMBL" id="AP009389">
    <property type="protein sequence ID" value="BAF58448.1"/>
    <property type="molecule type" value="Genomic_DNA"/>
</dbReference>
<comment type="cofactor">
    <cofactor evidence="1">
        <name>FMN</name>
        <dbReference type="ChEBI" id="CHEBI:58210"/>
    </cofactor>
</comment>
<dbReference type="HOGENOM" id="CLU_012153_1_2_9"/>
<keyword evidence="13" id="KW-1185">Reference proteome</keyword>
<dbReference type="Gene3D" id="3.50.50.60">
    <property type="entry name" value="FAD/NAD(P)-binding domain"/>
    <property type="match status" value="1"/>
</dbReference>
<evidence type="ECO:0000256" key="7">
    <source>
        <dbReference type="ARBA" id="ARBA00023002"/>
    </source>
</evidence>
<evidence type="ECO:0000256" key="6">
    <source>
        <dbReference type="ARBA" id="ARBA00022723"/>
    </source>
</evidence>
<dbReference type="Gene3D" id="3.20.20.70">
    <property type="entry name" value="Aldolase class I"/>
    <property type="match status" value="1"/>
</dbReference>
<evidence type="ECO:0000313" key="12">
    <source>
        <dbReference type="EMBL" id="BAF58448.1"/>
    </source>
</evidence>
<accession>A5D5M6</accession>
<evidence type="ECO:0008006" key="14">
    <source>
        <dbReference type="Google" id="ProtNLM"/>
    </source>
</evidence>
<dbReference type="InterPro" id="IPR001155">
    <property type="entry name" value="OxRdtase_FMN_N"/>
</dbReference>
<evidence type="ECO:0000256" key="4">
    <source>
        <dbReference type="ARBA" id="ARBA00022630"/>
    </source>
</evidence>
<dbReference type="GO" id="GO:0010181">
    <property type="term" value="F:FMN binding"/>
    <property type="evidence" value="ECO:0007669"/>
    <property type="project" value="InterPro"/>
</dbReference>
<dbReference type="Pfam" id="PF00724">
    <property type="entry name" value="Oxidored_FMN"/>
    <property type="match status" value="1"/>
</dbReference>
<dbReference type="Pfam" id="PF07992">
    <property type="entry name" value="Pyr_redox_2"/>
    <property type="match status" value="1"/>
</dbReference>
<comment type="cofactor">
    <cofactor evidence="2">
        <name>[4Fe-4S] cluster</name>
        <dbReference type="ChEBI" id="CHEBI:49883"/>
    </cofactor>
</comment>
<dbReference type="InterPro" id="IPR051793">
    <property type="entry name" value="NADH:flavin_oxidoreductase"/>
</dbReference>
<keyword evidence="9" id="KW-0411">Iron-sulfur</keyword>
<feature type="domain" description="NADH:flavin oxidoreductase/NADH oxidase N-terminal" evidence="10">
    <location>
        <begin position="6"/>
        <end position="334"/>
    </location>
</feature>
<dbReference type="GO" id="GO:0046872">
    <property type="term" value="F:metal ion binding"/>
    <property type="evidence" value="ECO:0007669"/>
    <property type="project" value="UniProtKB-KW"/>
</dbReference>
<evidence type="ECO:0000259" key="10">
    <source>
        <dbReference type="Pfam" id="PF00724"/>
    </source>
</evidence>
<proteinExistence type="inferred from homology"/>
<evidence type="ECO:0000256" key="3">
    <source>
        <dbReference type="ARBA" id="ARBA00011048"/>
    </source>
</evidence>
<keyword evidence="7" id="KW-0560">Oxidoreductase</keyword>
<sequence length="641" mass="68934">MKFYRLFQPVKINSVELRNRIVMPPMVTNFGYADNTVSGRLVAYHAARAKGGFGLNIVENFAVHPLGKAFSAVLGLWDDRFIPGCRGLTEAVHRHGGKIFAQIYHAGAQTTENVIGVQPVAPSAVPHPVMGTLPRQLNVEEIEEIVESFGRAARRAREAGFDGVEVHGSHGYLVSEFMSAYTNRRTDEYGGDLLGRMRFPVEIIRSIRRHAGRDYPVTIRIAGDERVSDGRTIEETRVAARLLEEAGYDALHVTTATTATMHYIAPPYYLPPALNVEYAEKIKKCVSIPVITTGCIYDPHFAESILAEGRADLVGMGRASIADPELPCKVAAGLLEDIRPCTGCLQGCIGSLYYGRPITCMANPEVGREEEAVLKPALQAKKVLVVGGGPAGLEAARVAARRGHKVILCEKSGSLGGQLKIAAMPPHKQRMAHLVKYLVNQVKKAGVEIRLATEVDLKLVREISPDTVVVATGGEPFIPAIPGAEGKNVVSAWDVLGGRAGVGGKVLVIGGGSVGCETADFLAVQGKAVDLVEKLDKVGHDMVERVRYFLMQRLLSAKVGIYTEANVLEITGDGVKVERRGVMQELSGYDSIVLALGTRPVNSLVEELSKSKVNYVVIGDAKKPGNALEAIGQAAEAGRAI</sequence>
<evidence type="ECO:0000256" key="8">
    <source>
        <dbReference type="ARBA" id="ARBA00023004"/>
    </source>
</evidence>
<evidence type="ECO:0000256" key="5">
    <source>
        <dbReference type="ARBA" id="ARBA00022643"/>
    </source>
</evidence>
<dbReference type="SUPFAM" id="SSF51905">
    <property type="entry name" value="FAD/NAD(P)-binding domain"/>
    <property type="match status" value="1"/>
</dbReference>
<dbReference type="PRINTS" id="PR00469">
    <property type="entry name" value="PNDRDTASEII"/>
</dbReference>
<dbReference type="eggNOG" id="COG1902">
    <property type="taxonomic scope" value="Bacteria"/>
</dbReference>
<keyword evidence="8" id="KW-0408">Iron</keyword>
<evidence type="ECO:0000256" key="1">
    <source>
        <dbReference type="ARBA" id="ARBA00001917"/>
    </source>
</evidence>
<dbReference type="eggNOG" id="COG0446">
    <property type="taxonomic scope" value="Bacteria"/>
</dbReference>
<evidence type="ECO:0000259" key="11">
    <source>
        <dbReference type="Pfam" id="PF07992"/>
    </source>
</evidence>
<keyword evidence="5" id="KW-0288">FMN</keyword>
<dbReference type="CDD" id="cd02803">
    <property type="entry name" value="OYE_like_FMN_family"/>
    <property type="match status" value="1"/>
</dbReference>
<dbReference type="GO" id="GO:0016491">
    <property type="term" value="F:oxidoreductase activity"/>
    <property type="evidence" value="ECO:0007669"/>
    <property type="project" value="UniProtKB-KW"/>
</dbReference>
<protein>
    <recommendedName>
        <fullName evidence="14">NADH:flavin oxidoreductases</fullName>
    </recommendedName>
</protein>
<evidence type="ECO:0000313" key="13">
    <source>
        <dbReference type="Proteomes" id="UP000006556"/>
    </source>
</evidence>
<dbReference type="STRING" id="370438.PTH_0267"/>
<name>A5D5M6_PELTS</name>
<organism evidence="12 13">
    <name type="scientific">Pelotomaculum thermopropionicum (strain DSM 13744 / JCM 10971 / SI)</name>
    <dbReference type="NCBI Taxonomy" id="370438"/>
    <lineage>
        <taxon>Bacteria</taxon>
        <taxon>Bacillati</taxon>
        <taxon>Bacillota</taxon>
        <taxon>Clostridia</taxon>
        <taxon>Eubacteriales</taxon>
        <taxon>Desulfotomaculaceae</taxon>
        <taxon>Pelotomaculum</taxon>
    </lineage>
</organism>
<evidence type="ECO:0000256" key="9">
    <source>
        <dbReference type="ARBA" id="ARBA00023014"/>
    </source>
</evidence>
<dbReference type="InterPro" id="IPR013785">
    <property type="entry name" value="Aldolase_TIM"/>
</dbReference>
<keyword evidence="6" id="KW-0479">Metal-binding</keyword>
<dbReference type="PANTHER" id="PTHR42917:SF2">
    <property type="entry name" value="2,4-DIENOYL-COA REDUCTASE [(2E)-ENOYL-COA-PRODUCING]"/>
    <property type="match status" value="1"/>
</dbReference>
<comment type="similarity">
    <text evidence="3">In the N-terminal section; belongs to the NADH:flavin oxidoreductase/NADH oxidase family.</text>
</comment>